<dbReference type="NCBIfam" id="NF003740">
    <property type="entry name" value="PRK05337.1"/>
    <property type="match status" value="1"/>
</dbReference>
<evidence type="ECO:0000256" key="3">
    <source>
        <dbReference type="ARBA" id="ARBA00012663"/>
    </source>
</evidence>
<evidence type="ECO:0000256" key="4">
    <source>
        <dbReference type="ARBA" id="ARBA00022801"/>
    </source>
</evidence>
<keyword evidence="8" id="KW-1185">Reference proteome</keyword>
<evidence type="ECO:0000259" key="6">
    <source>
        <dbReference type="Pfam" id="PF00933"/>
    </source>
</evidence>
<dbReference type="GO" id="GO:0004563">
    <property type="term" value="F:beta-N-acetylhexosaminidase activity"/>
    <property type="evidence" value="ECO:0007669"/>
    <property type="project" value="UniProtKB-EC"/>
</dbReference>
<comment type="catalytic activity">
    <reaction evidence="1">
        <text>Hydrolysis of terminal non-reducing N-acetyl-D-hexosamine residues in N-acetyl-beta-D-hexosaminides.</text>
        <dbReference type="EC" id="3.2.1.52"/>
    </reaction>
</comment>
<dbReference type="PANTHER" id="PTHR30480">
    <property type="entry name" value="BETA-HEXOSAMINIDASE-RELATED"/>
    <property type="match status" value="1"/>
</dbReference>
<dbReference type="InterPro" id="IPR036962">
    <property type="entry name" value="Glyco_hydro_3_N_sf"/>
</dbReference>
<dbReference type="RefSeq" id="WP_354434951.1">
    <property type="nucleotide sequence ID" value="NZ_JBEPLY010000011.1"/>
</dbReference>
<dbReference type="SUPFAM" id="SSF51445">
    <property type="entry name" value="(Trans)glycosidases"/>
    <property type="match status" value="1"/>
</dbReference>
<protein>
    <recommendedName>
        <fullName evidence="3">beta-N-acetylhexosaminidase</fullName>
        <ecNumber evidence="3">3.2.1.52</ecNumber>
    </recommendedName>
</protein>
<dbReference type="EMBL" id="JBEPLY010000011">
    <property type="protein sequence ID" value="MET3601098.1"/>
    <property type="molecule type" value="Genomic_DNA"/>
</dbReference>
<proteinExistence type="inferred from homology"/>
<dbReference type="Proteomes" id="UP001549164">
    <property type="component" value="Unassembled WGS sequence"/>
</dbReference>
<feature type="domain" description="Glycoside hydrolase family 3 N-terminal" evidence="6">
    <location>
        <begin position="32"/>
        <end position="298"/>
    </location>
</feature>
<keyword evidence="5 7" id="KW-0326">Glycosidase</keyword>
<dbReference type="Gene3D" id="3.20.20.300">
    <property type="entry name" value="Glycoside hydrolase, family 3, N-terminal domain"/>
    <property type="match status" value="1"/>
</dbReference>
<evidence type="ECO:0000256" key="1">
    <source>
        <dbReference type="ARBA" id="ARBA00001231"/>
    </source>
</evidence>
<dbReference type="PROSITE" id="PS00775">
    <property type="entry name" value="GLYCOSYL_HYDROL_F3"/>
    <property type="match status" value="1"/>
</dbReference>
<organism evidence="7 8">
    <name type="scientific">Martelella mangrovi</name>
    <dbReference type="NCBI Taxonomy" id="1397477"/>
    <lineage>
        <taxon>Bacteria</taxon>
        <taxon>Pseudomonadati</taxon>
        <taxon>Pseudomonadota</taxon>
        <taxon>Alphaproteobacteria</taxon>
        <taxon>Hyphomicrobiales</taxon>
        <taxon>Aurantimonadaceae</taxon>
        <taxon>Martelella</taxon>
    </lineage>
</organism>
<dbReference type="InterPro" id="IPR001764">
    <property type="entry name" value="Glyco_hydro_3_N"/>
</dbReference>
<dbReference type="InterPro" id="IPR050226">
    <property type="entry name" value="NagZ_Beta-hexosaminidase"/>
</dbReference>
<reference evidence="7 8" key="1">
    <citation type="submission" date="2024-06" db="EMBL/GenBank/DDBJ databases">
        <title>Genomic Encyclopedia of Type Strains, Phase IV (KMG-IV): sequencing the most valuable type-strain genomes for metagenomic binning, comparative biology and taxonomic classification.</title>
        <authorList>
            <person name="Goeker M."/>
        </authorList>
    </citation>
    <scope>NUCLEOTIDE SEQUENCE [LARGE SCALE GENOMIC DNA]</scope>
    <source>
        <strain evidence="7 8">DSM 28102</strain>
    </source>
</reference>
<dbReference type="EC" id="3.2.1.52" evidence="3"/>
<keyword evidence="4 7" id="KW-0378">Hydrolase</keyword>
<dbReference type="InterPro" id="IPR017853">
    <property type="entry name" value="GH"/>
</dbReference>
<comment type="similarity">
    <text evidence="2">Belongs to the glycosyl hydrolase 3 family.</text>
</comment>
<sequence length="339" mass="36082">MTSSSRAMILGCGGPRLSVEEKQFFRAVQPWGFILFGRNIESLEQVKMLTGEMREAVGWQAPVLVDQEGGTVRRLRPPLVRDYPPAARIAALYAASPEAAREAAWISGRLMAGDLLPLGINVDCAPVLDIPPAPGAGFLADRTFGCDPDQVIAMAQAQADGLKAGGVLPVVKHMPGHGRGLLDSHKRLPVVDAPLALLRDRDFRPFREVTGIAMAMTCHVLFEAVDPDNPASASKKLVEEVMRGEIGFDGLIISDDISMNALSGDIATRARAVADAGLDIILHCNGDMPEMRAVAGQAPQLAGDALTRATTALASAPEADDSDLKALSRRFDALMDEKG</sequence>
<comment type="caution">
    <text evidence="7">The sequence shown here is derived from an EMBL/GenBank/DDBJ whole genome shotgun (WGS) entry which is preliminary data.</text>
</comment>
<dbReference type="Pfam" id="PF00933">
    <property type="entry name" value="Glyco_hydro_3"/>
    <property type="match status" value="1"/>
</dbReference>
<evidence type="ECO:0000313" key="8">
    <source>
        <dbReference type="Proteomes" id="UP001549164"/>
    </source>
</evidence>
<evidence type="ECO:0000313" key="7">
    <source>
        <dbReference type="EMBL" id="MET3601098.1"/>
    </source>
</evidence>
<evidence type="ECO:0000256" key="5">
    <source>
        <dbReference type="ARBA" id="ARBA00023295"/>
    </source>
</evidence>
<evidence type="ECO:0000256" key="2">
    <source>
        <dbReference type="ARBA" id="ARBA00005336"/>
    </source>
</evidence>
<accession>A0ABV2IFF7</accession>
<name>A0ABV2IFF7_9HYPH</name>
<dbReference type="PANTHER" id="PTHR30480:SF13">
    <property type="entry name" value="BETA-HEXOSAMINIDASE"/>
    <property type="match status" value="1"/>
</dbReference>
<gene>
    <name evidence="7" type="ORF">ABID12_003049</name>
</gene>
<dbReference type="InterPro" id="IPR019800">
    <property type="entry name" value="Glyco_hydro_3_AS"/>
</dbReference>